<evidence type="ECO:0000313" key="2">
    <source>
        <dbReference type="EMBL" id="AIG77688.1"/>
    </source>
</evidence>
<accession>A0A075UXH6</accession>
<dbReference type="AlphaFoldDB" id="A0A075UXH6"/>
<dbReference type="eggNOG" id="COG0431">
    <property type="taxonomic scope" value="Bacteria"/>
</dbReference>
<dbReference type="GO" id="GO:0010181">
    <property type="term" value="F:FMN binding"/>
    <property type="evidence" value="ECO:0007669"/>
    <property type="project" value="TreeGrafter"/>
</dbReference>
<name>A0A075UXH6_9PSEU</name>
<dbReference type="GO" id="GO:0005829">
    <property type="term" value="C:cytosol"/>
    <property type="evidence" value="ECO:0007669"/>
    <property type="project" value="TreeGrafter"/>
</dbReference>
<dbReference type="InterPro" id="IPR005025">
    <property type="entry name" value="FMN_Rdtase-like_dom"/>
</dbReference>
<dbReference type="STRING" id="208439.AJAP_24195"/>
<dbReference type="Proteomes" id="UP000028492">
    <property type="component" value="Chromosome"/>
</dbReference>
<dbReference type="Pfam" id="PF03358">
    <property type="entry name" value="FMN_red"/>
    <property type="match status" value="1"/>
</dbReference>
<gene>
    <name evidence="2" type="ORF">AJAP_24195</name>
</gene>
<dbReference type="HOGENOM" id="CLU_055322_2_2_11"/>
<dbReference type="KEGG" id="aja:AJAP_24195"/>
<feature type="domain" description="NADPH-dependent FMN reductase-like" evidence="1">
    <location>
        <begin position="7"/>
        <end position="143"/>
    </location>
</feature>
<organism evidence="2 3">
    <name type="scientific">Amycolatopsis japonica</name>
    <dbReference type="NCBI Taxonomy" id="208439"/>
    <lineage>
        <taxon>Bacteria</taxon>
        <taxon>Bacillati</taxon>
        <taxon>Actinomycetota</taxon>
        <taxon>Actinomycetes</taxon>
        <taxon>Pseudonocardiales</taxon>
        <taxon>Pseudonocardiaceae</taxon>
        <taxon>Amycolatopsis</taxon>
        <taxon>Amycolatopsis japonica group</taxon>
    </lineage>
</organism>
<protein>
    <submittedName>
        <fullName evidence="2">NADPH-dependent FMN reductase</fullName>
    </submittedName>
</protein>
<dbReference type="GO" id="GO:0016491">
    <property type="term" value="F:oxidoreductase activity"/>
    <property type="evidence" value="ECO:0007669"/>
    <property type="project" value="InterPro"/>
</dbReference>
<dbReference type="EMBL" id="CP008953">
    <property type="protein sequence ID" value="AIG77688.1"/>
    <property type="molecule type" value="Genomic_DNA"/>
</dbReference>
<sequence length="184" mass="20583">MDVSPLRVAVIVGSTREGRVGDTVGKWFTGQAEHREDLVTDVLDLVDFDLPSGLPEHPTHDMKRFARLVDEAEAFVVVTPEYNRSFPASLKQAIDCAYDEWRAKPVGFVSYGYRSQGLYAVEQLRTIFTELHTVTMRDTVAFNLLDGTLFDSDGQVQAVTTLLDALAWWGLALRDARAARPYVC</sequence>
<dbReference type="RefSeq" id="WP_038515352.1">
    <property type="nucleotide sequence ID" value="NZ_CP008953.1"/>
</dbReference>
<dbReference type="SUPFAM" id="SSF52218">
    <property type="entry name" value="Flavoproteins"/>
    <property type="match status" value="1"/>
</dbReference>
<keyword evidence="3" id="KW-1185">Reference proteome</keyword>
<dbReference type="PANTHER" id="PTHR30543">
    <property type="entry name" value="CHROMATE REDUCTASE"/>
    <property type="match status" value="1"/>
</dbReference>
<dbReference type="PANTHER" id="PTHR30543:SF21">
    <property type="entry name" value="NAD(P)H-DEPENDENT FMN REDUCTASE LOT6"/>
    <property type="match status" value="1"/>
</dbReference>
<evidence type="ECO:0000313" key="3">
    <source>
        <dbReference type="Proteomes" id="UP000028492"/>
    </source>
</evidence>
<evidence type="ECO:0000259" key="1">
    <source>
        <dbReference type="Pfam" id="PF03358"/>
    </source>
</evidence>
<dbReference type="InterPro" id="IPR029039">
    <property type="entry name" value="Flavoprotein-like_sf"/>
</dbReference>
<dbReference type="Gene3D" id="3.40.50.360">
    <property type="match status" value="1"/>
</dbReference>
<reference evidence="2 3" key="1">
    <citation type="journal article" date="2014" name="J. Biotechnol.">
        <title>Complete genome sequence of the actinobacterium Amycolatopsis japonica MG417-CF17(T) (=DSM 44213T) producing (S,S)-N,N'-ethylenediaminedisuccinic acid.</title>
        <authorList>
            <person name="Stegmann E."/>
            <person name="Albersmeier A."/>
            <person name="Spohn M."/>
            <person name="Gert H."/>
            <person name="Weber T."/>
            <person name="Wohlleben W."/>
            <person name="Kalinowski J."/>
            <person name="Ruckert C."/>
        </authorList>
    </citation>
    <scope>NUCLEOTIDE SEQUENCE [LARGE SCALE GENOMIC DNA]</scope>
    <source>
        <strain evidence="3">MG417-CF17 (DSM 44213)</strain>
    </source>
</reference>
<proteinExistence type="predicted"/>
<dbReference type="InterPro" id="IPR050712">
    <property type="entry name" value="NAD(P)H-dep_reductase"/>
</dbReference>